<sequence>PSVVREMKGVLTRQPESTIGVMNTIILLPSVTATEVKKIVVADDIILGTSGNLSYYPFTSHQFAWRY</sequence>
<name>A0A9W4WX19_9GLOM</name>
<dbReference type="AlphaFoldDB" id="A0A9W4WX19"/>
<reference evidence="1" key="1">
    <citation type="submission" date="2022-08" db="EMBL/GenBank/DDBJ databases">
        <authorList>
            <person name="Kallberg Y."/>
            <person name="Tangrot J."/>
            <person name="Rosling A."/>
        </authorList>
    </citation>
    <scope>NUCLEOTIDE SEQUENCE</scope>
    <source>
        <strain evidence="1">Wild A</strain>
    </source>
</reference>
<comment type="caution">
    <text evidence="1">The sequence shown here is derived from an EMBL/GenBank/DDBJ whole genome shotgun (WGS) entry which is preliminary data.</text>
</comment>
<evidence type="ECO:0000313" key="2">
    <source>
        <dbReference type="Proteomes" id="UP001153678"/>
    </source>
</evidence>
<organism evidence="1 2">
    <name type="scientific">Funneliformis geosporum</name>
    <dbReference type="NCBI Taxonomy" id="1117311"/>
    <lineage>
        <taxon>Eukaryota</taxon>
        <taxon>Fungi</taxon>
        <taxon>Fungi incertae sedis</taxon>
        <taxon>Mucoromycota</taxon>
        <taxon>Glomeromycotina</taxon>
        <taxon>Glomeromycetes</taxon>
        <taxon>Glomerales</taxon>
        <taxon>Glomeraceae</taxon>
        <taxon>Funneliformis</taxon>
    </lineage>
</organism>
<evidence type="ECO:0000313" key="1">
    <source>
        <dbReference type="EMBL" id="CAI2192969.1"/>
    </source>
</evidence>
<dbReference type="EMBL" id="CAMKVN010008919">
    <property type="protein sequence ID" value="CAI2192969.1"/>
    <property type="molecule type" value="Genomic_DNA"/>
</dbReference>
<accession>A0A9W4WX19</accession>
<dbReference type="Proteomes" id="UP001153678">
    <property type="component" value="Unassembled WGS sequence"/>
</dbReference>
<gene>
    <name evidence="1" type="ORF">FWILDA_LOCUS15843</name>
</gene>
<proteinExistence type="predicted"/>
<keyword evidence="2" id="KW-1185">Reference proteome</keyword>
<protein>
    <submittedName>
        <fullName evidence="1">942_t:CDS:1</fullName>
    </submittedName>
</protein>
<feature type="non-terminal residue" evidence="1">
    <location>
        <position position="1"/>
    </location>
</feature>